<evidence type="ECO:0000313" key="1">
    <source>
        <dbReference type="EMBL" id="MFC3884892.1"/>
    </source>
</evidence>
<gene>
    <name evidence="1" type="ORF">ACFOU2_16025</name>
</gene>
<comment type="caution">
    <text evidence="1">The sequence shown here is derived from an EMBL/GenBank/DDBJ whole genome shotgun (WGS) entry which is preliminary data.</text>
</comment>
<organism evidence="1 2">
    <name type="scientific">Bacillus songklensis</name>
    <dbReference type="NCBI Taxonomy" id="1069116"/>
    <lineage>
        <taxon>Bacteria</taxon>
        <taxon>Bacillati</taxon>
        <taxon>Bacillota</taxon>
        <taxon>Bacilli</taxon>
        <taxon>Bacillales</taxon>
        <taxon>Bacillaceae</taxon>
        <taxon>Bacillus</taxon>
    </lineage>
</organism>
<protein>
    <submittedName>
        <fullName evidence="1">Uncharacterized protein</fullName>
    </submittedName>
</protein>
<dbReference type="Proteomes" id="UP001595752">
    <property type="component" value="Unassembled WGS sequence"/>
</dbReference>
<evidence type="ECO:0000313" key="2">
    <source>
        <dbReference type="Proteomes" id="UP001595752"/>
    </source>
</evidence>
<keyword evidence="2" id="KW-1185">Reference proteome</keyword>
<dbReference type="EMBL" id="JBHRZT010000067">
    <property type="protein sequence ID" value="MFC3884892.1"/>
    <property type="molecule type" value="Genomic_DNA"/>
</dbReference>
<sequence>MSTLSIHIRIIYPKMDEQEFIDALERCVKVSITAAAGIAAAEIMAMEAFPPSIPAILPGLFYSAYAAGKKTFFTAMKVNPTLGKMNPSNFKFFLFHEQSSTDEWHPLTRKEALDFLKTLFTHSTGFVLLDQVVPLAAVQKK</sequence>
<proteinExistence type="predicted"/>
<reference evidence="2" key="1">
    <citation type="journal article" date="2019" name="Int. J. Syst. Evol. Microbiol.">
        <title>The Global Catalogue of Microorganisms (GCM) 10K type strain sequencing project: providing services to taxonomists for standard genome sequencing and annotation.</title>
        <authorList>
            <consortium name="The Broad Institute Genomics Platform"/>
            <consortium name="The Broad Institute Genome Sequencing Center for Infectious Disease"/>
            <person name="Wu L."/>
            <person name="Ma J."/>
        </authorList>
    </citation>
    <scope>NUCLEOTIDE SEQUENCE [LARGE SCALE GENOMIC DNA]</scope>
    <source>
        <strain evidence="2">CCUG 61889</strain>
    </source>
</reference>
<dbReference type="RefSeq" id="WP_377916786.1">
    <property type="nucleotide sequence ID" value="NZ_JBHRZT010000067.1"/>
</dbReference>
<name>A0ABV8B6T4_9BACI</name>
<accession>A0ABV8B6T4</accession>